<comment type="similarity">
    <text evidence="2">Belongs to the peptidase S1 family. CLIP subfamily.</text>
</comment>
<dbReference type="AlphaFoldDB" id="A0A3P7MBF6"/>
<dbReference type="InterPro" id="IPR018114">
    <property type="entry name" value="TRYPSIN_HIS"/>
</dbReference>
<protein>
    <recommendedName>
        <fullName evidence="3">Peptidase S1 domain-containing protein</fullName>
    </recommendedName>
</protein>
<feature type="domain" description="Peptidase S1" evidence="3">
    <location>
        <begin position="1"/>
        <end position="216"/>
    </location>
</feature>
<dbReference type="PROSITE" id="PS50240">
    <property type="entry name" value="TRYPSIN_DOM"/>
    <property type="match status" value="1"/>
</dbReference>
<organism evidence="4 5">
    <name type="scientific">Dibothriocephalus latus</name>
    <name type="common">Fish tapeworm</name>
    <name type="synonym">Diphyllobothrium latum</name>
    <dbReference type="NCBI Taxonomy" id="60516"/>
    <lineage>
        <taxon>Eukaryota</taxon>
        <taxon>Metazoa</taxon>
        <taxon>Spiralia</taxon>
        <taxon>Lophotrochozoa</taxon>
        <taxon>Platyhelminthes</taxon>
        <taxon>Cestoda</taxon>
        <taxon>Eucestoda</taxon>
        <taxon>Diphyllobothriidea</taxon>
        <taxon>Diphyllobothriidae</taxon>
        <taxon>Dibothriocephalus</taxon>
    </lineage>
</organism>
<name>A0A3P7MBF6_DIBLA</name>
<dbReference type="Pfam" id="PF00089">
    <property type="entry name" value="Trypsin"/>
    <property type="match status" value="1"/>
</dbReference>
<keyword evidence="1" id="KW-1015">Disulfide bond</keyword>
<dbReference type="Gene3D" id="2.40.10.10">
    <property type="entry name" value="Trypsin-like serine proteases"/>
    <property type="match status" value="1"/>
</dbReference>
<dbReference type="GO" id="GO:0004252">
    <property type="term" value="F:serine-type endopeptidase activity"/>
    <property type="evidence" value="ECO:0007669"/>
    <property type="project" value="InterPro"/>
</dbReference>
<evidence type="ECO:0000313" key="4">
    <source>
        <dbReference type="EMBL" id="VDN15231.1"/>
    </source>
</evidence>
<accession>A0A3P7MBF6</accession>
<proteinExistence type="inferred from homology"/>
<dbReference type="InterPro" id="IPR051487">
    <property type="entry name" value="Ser/Thr_Proteases_Immune/Dev"/>
</dbReference>
<dbReference type="PANTHER" id="PTHR24256">
    <property type="entry name" value="TRYPTASE-RELATED"/>
    <property type="match status" value="1"/>
</dbReference>
<dbReference type="Proteomes" id="UP000281553">
    <property type="component" value="Unassembled WGS sequence"/>
</dbReference>
<evidence type="ECO:0000259" key="3">
    <source>
        <dbReference type="PROSITE" id="PS50240"/>
    </source>
</evidence>
<dbReference type="OrthoDB" id="6052809at2759"/>
<sequence>MTAAHCIVVALQCRHAPYGQLFSYSDVRGYDMAVRVADHKYTQRGRPAYNVRVQGIIMHPFFGGTSGGFDIALLKLGREVKRSSLTEYACLPEPEFTLPVGYFCYLAGWGFIPNPPYAPLAVHSETLMELRIPIISADLCKTRNLFIKEQQDVCTHGAHGMACNCDSGGGLHCFTENGSKWVLYGVLYHGNPACYGGFNVFTLTAPNVDWIKRVMNANT</sequence>
<dbReference type="InterPro" id="IPR001254">
    <property type="entry name" value="Trypsin_dom"/>
</dbReference>
<dbReference type="EMBL" id="UYRU01061829">
    <property type="protein sequence ID" value="VDN15231.1"/>
    <property type="molecule type" value="Genomic_DNA"/>
</dbReference>
<dbReference type="SUPFAM" id="SSF50494">
    <property type="entry name" value="Trypsin-like serine proteases"/>
    <property type="match status" value="1"/>
</dbReference>
<reference evidence="4 5" key="1">
    <citation type="submission" date="2018-11" db="EMBL/GenBank/DDBJ databases">
        <authorList>
            <consortium name="Pathogen Informatics"/>
        </authorList>
    </citation>
    <scope>NUCLEOTIDE SEQUENCE [LARGE SCALE GENOMIC DNA]</scope>
</reference>
<keyword evidence="5" id="KW-1185">Reference proteome</keyword>
<dbReference type="GO" id="GO:0006508">
    <property type="term" value="P:proteolysis"/>
    <property type="evidence" value="ECO:0007669"/>
    <property type="project" value="InterPro"/>
</dbReference>
<dbReference type="InterPro" id="IPR043504">
    <property type="entry name" value="Peptidase_S1_PA_chymotrypsin"/>
</dbReference>
<evidence type="ECO:0000313" key="5">
    <source>
        <dbReference type="Proteomes" id="UP000281553"/>
    </source>
</evidence>
<dbReference type="InterPro" id="IPR009003">
    <property type="entry name" value="Peptidase_S1_PA"/>
</dbReference>
<evidence type="ECO:0000256" key="2">
    <source>
        <dbReference type="ARBA" id="ARBA00024195"/>
    </source>
</evidence>
<dbReference type="PROSITE" id="PS00134">
    <property type="entry name" value="TRYPSIN_HIS"/>
    <property type="match status" value="1"/>
</dbReference>
<dbReference type="SMART" id="SM00020">
    <property type="entry name" value="Tryp_SPc"/>
    <property type="match status" value="1"/>
</dbReference>
<gene>
    <name evidence="4" type="ORF">DILT_LOCUS11062</name>
</gene>
<evidence type="ECO:0000256" key="1">
    <source>
        <dbReference type="ARBA" id="ARBA00023157"/>
    </source>
</evidence>